<evidence type="ECO:0000256" key="2">
    <source>
        <dbReference type="ARBA" id="ARBA00005791"/>
    </source>
</evidence>
<gene>
    <name evidence="8" type="ORF">IMCC3088_2530</name>
</gene>
<comment type="caution">
    <text evidence="8">The sequence shown here is derived from an EMBL/GenBank/DDBJ whole genome shotgun (WGS) entry which is preliminary data.</text>
</comment>
<name>F3L4C9_9GAMM</name>
<dbReference type="PROSITE" id="PS51352">
    <property type="entry name" value="THIOREDOXIN_2"/>
    <property type="match status" value="1"/>
</dbReference>
<accession>F3L4C9</accession>
<keyword evidence="7" id="KW-0676">Redox-active center</keyword>
<evidence type="ECO:0000256" key="4">
    <source>
        <dbReference type="ARBA" id="ARBA00022729"/>
    </source>
</evidence>
<reference evidence="8 9" key="1">
    <citation type="journal article" date="2011" name="J. Bacteriol.">
        <title>Genome sequence of strain IMCC3088, a proteorhodopsin-containing marine bacterium belonging to the OM60/NOR5 clade.</title>
        <authorList>
            <person name="Jang Y."/>
            <person name="Oh H.M."/>
            <person name="Kang I."/>
            <person name="Lee K."/>
            <person name="Yang S.J."/>
            <person name="Cho J.C."/>
        </authorList>
    </citation>
    <scope>NUCLEOTIDE SEQUENCE [LARGE SCALE GENOMIC DNA]</scope>
    <source>
        <strain evidence="8 9">IMCC3088</strain>
    </source>
</reference>
<evidence type="ECO:0000256" key="5">
    <source>
        <dbReference type="ARBA" id="ARBA00022764"/>
    </source>
</evidence>
<dbReference type="STRING" id="2518989.IMCC3088_2530"/>
<dbReference type="AlphaFoldDB" id="F3L4C9"/>
<dbReference type="GO" id="GO:0042597">
    <property type="term" value="C:periplasmic space"/>
    <property type="evidence" value="ECO:0007669"/>
    <property type="project" value="UniProtKB-SubCell"/>
</dbReference>
<sequence length="301" mass="32906">MKLQKLIGIALVSILFTACASDDAPPAPATESVAAQEQAQQAPVETQVKAPQNELAQAEASAEQIAVEVTEIAQEVSQKVESTVQAKVEEVKTELASAVASNVKPQAPAIDDNYKEGEHYDLVVPPFRTANPDKIEVREFFWYGCGHCYSFEPLLTAWKKNLANYVDFQPSPAIWNGTMKFHAQVFFAIEALGLGDTMHKAIFQAMHVDRNPLSTEAQVVRFFESQGVSESDFNKAFKSFGVGSQVTKAEAVMRQAAISGTPELVVNGKYRISTRKAGSQANMLKIADALVERERRIKAGN</sequence>
<dbReference type="OrthoDB" id="9784896at2"/>
<dbReference type="eggNOG" id="COG1651">
    <property type="taxonomic scope" value="Bacteria"/>
</dbReference>
<dbReference type="Pfam" id="PF01323">
    <property type="entry name" value="DSBA"/>
    <property type="match status" value="1"/>
</dbReference>
<keyword evidence="4" id="KW-0732">Signal</keyword>
<dbReference type="InterPro" id="IPR050824">
    <property type="entry name" value="Thiol_disulfide_DsbA"/>
</dbReference>
<dbReference type="RefSeq" id="WP_009576685.1">
    <property type="nucleotide sequence ID" value="NZ_AEIG01000080.1"/>
</dbReference>
<dbReference type="EMBL" id="AEIG01000080">
    <property type="protein sequence ID" value="EGG28827.1"/>
    <property type="molecule type" value="Genomic_DNA"/>
</dbReference>
<dbReference type="InterPro" id="IPR023205">
    <property type="entry name" value="DsbA/DsbL"/>
</dbReference>
<keyword evidence="5" id="KW-0574">Periplasm</keyword>
<dbReference type="InterPro" id="IPR013766">
    <property type="entry name" value="Thioredoxin_domain"/>
</dbReference>
<dbReference type="PANTHER" id="PTHR35891">
    <property type="entry name" value="THIOL:DISULFIDE INTERCHANGE PROTEIN DSBA"/>
    <property type="match status" value="1"/>
</dbReference>
<dbReference type="SUPFAM" id="SSF52833">
    <property type="entry name" value="Thioredoxin-like"/>
    <property type="match status" value="1"/>
</dbReference>
<dbReference type="Proteomes" id="UP000005615">
    <property type="component" value="Unassembled WGS sequence"/>
</dbReference>
<evidence type="ECO:0000256" key="3">
    <source>
        <dbReference type="ARBA" id="ARBA00013831"/>
    </source>
</evidence>
<evidence type="ECO:0000313" key="9">
    <source>
        <dbReference type="Proteomes" id="UP000005615"/>
    </source>
</evidence>
<proteinExistence type="inferred from homology"/>
<keyword evidence="6" id="KW-1015">Disulfide bond</keyword>
<protein>
    <recommendedName>
        <fullName evidence="3">Thiol:disulfide interchange protein DsbA</fullName>
    </recommendedName>
</protein>
<dbReference type="PROSITE" id="PS51257">
    <property type="entry name" value="PROKAR_LIPOPROTEIN"/>
    <property type="match status" value="1"/>
</dbReference>
<dbReference type="GO" id="GO:0016491">
    <property type="term" value="F:oxidoreductase activity"/>
    <property type="evidence" value="ECO:0007669"/>
    <property type="project" value="InterPro"/>
</dbReference>
<evidence type="ECO:0000313" key="8">
    <source>
        <dbReference type="EMBL" id="EGG28827.1"/>
    </source>
</evidence>
<evidence type="ECO:0000256" key="7">
    <source>
        <dbReference type="ARBA" id="ARBA00023284"/>
    </source>
</evidence>
<keyword evidence="9" id="KW-1185">Reference proteome</keyword>
<comment type="similarity">
    <text evidence="2">Belongs to the thioredoxin family. DsbA subfamily.</text>
</comment>
<evidence type="ECO:0000256" key="6">
    <source>
        <dbReference type="ARBA" id="ARBA00023157"/>
    </source>
</evidence>
<comment type="subcellular location">
    <subcellularLocation>
        <location evidence="1">Periplasm</location>
    </subcellularLocation>
</comment>
<dbReference type="InterPro" id="IPR036249">
    <property type="entry name" value="Thioredoxin-like_sf"/>
</dbReference>
<dbReference type="InterPro" id="IPR001853">
    <property type="entry name" value="DSBA-like_thioredoxin_dom"/>
</dbReference>
<dbReference type="CDD" id="cd03019">
    <property type="entry name" value="DsbA_DsbA"/>
    <property type="match status" value="1"/>
</dbReference>
<evidence type="ECO:0000256" key="1">
    <source>
        <dbReference type="ARBA" id="ARBA00004418"/>
    </source>
</evidence>
<dbReference type="Gene3D" id="3.40.30.10">
    <property type="entry name" value="Glutaredoxin"/>
    <property type="match status" value="1"/>
</dbReference>
<organism evidence="8 9">
    <name type="scientific">Aequoribacter fuscus</name>
    <dbReference type="NCBI Taxonomy" id="2518989"/>
    <lineage>
        <taxon>Bacteria</taxon>
        <taxon>Pseudomonadati</taxon>
        <taxon>Pseudomonadota</taxon>
        <taxon>Gammaproteobacteria</taxon>
        <taxon>Cellvibrionales</taxon>
        <taxon>Halieaceae</taxon>
        <taxon>Aequoribacter</taxon>
    </lineage>
</organism>
<dbReference type="PANTHER" id="PTHR35891:SF2">
    <property type="entry name" value="THIOL:DISULFIDE INTERCHANGE PROTEIN DSBA"/>
    <property type="match status" value="1"/>
</dbReference>